<evidence type="ECO:0000313" key="7">
    <source>
        <dbReference type="Proteomes" id="UP000192611"/>
    </source>
</evidence>
<dbReference type="Gene3D" id="3.55.10.10">
    <property type="entry name" value="Archease domain"/>
    <property type="match status" value="1"/>
</dbReference>
<comment type="caution">
    <text evidence="6">The sequence shown here is derived from an EMBL/GenBank/DDBJ whole genome shotgun (WGS) entry which is preliminary data.</text>
</comment>
<feature type="domain" description="Archease" evidence="5">
    <location>
        <begin position="4"/>
        <end position="141"/>
    </location>
</feature>
<gene>
    <name evidence="6" type="ORF">B6D57_03670</name>
</gene>
<reference evidence="7" key="1">
    <citation type="submission" date="2017-03" db="EMBL/GenBank/DDBJ databases">
        <title>Novel pathways for hydrocarbon cycling and metabolic interdependencies in hydrothermal sediment communities.</title>
        <authorList>
            <person name="Dombrowski N."/>
            <person name="Seitz K."/>
            <person name="Teske A."/>
            <person name="Baker B."/>
        </authorList>
    </citation>
    <scope>NUCLEOTIDE SEQUENCE [LARGE SCALE GENOMIC DNA]</scope>
</reference>
<dbReference type="SUPFAM" id="SSF69819">
    <property type="entry name" value="MTH1598-like"/>
    <property type="match status" value="1"/>
</dbReference>
<evidence type="ECO:0000256" key="1">
    <source>
        <dbReference type="ARBA" id="ARBA00007963"/>
    </source>
</evidence>
<dbReference type="EMBL" id="NATQ01000067">
    <property type="protein sequence ID" value="OQX90340.1"/>
    <property type="molecule type" value="Genomic_DNA"/>
</dbReference>
<dbReference type="AlphaFoldDB" id="A0A1W9S220"/>
<evidence type="ECO:0000256" key="4">
    <source>
        <dbReference type="ARBA" id="ARBA00022837"/>
    </source>
</evidence>
<organism evidence="6 7">
    <name type="scientific">Candidatus Coatesbacteria bacterium 4484_99</name>
    <dbReference type="NCBI Taxonomy" id="1970774"/>
    <lineage>
        <taxon>Bacteria</taxon>
        <taxon>Candidatus Coatesiibacteriota</taxon>
    </lineage>
</organism>
<comment type="similarity">
    <text evidence="1">Belongs to the archease family.</text>
</comment>
<keyword evidence="4" id="KW-0106">Calcium</keyword>
<dbReference type="PANTHER" id="PTHR12682:SF11">
    <property type="entry name" value="PROTEIN ARCHEASE"/>
    <property type="match status" value="1"/>
</dbReference>
<evidence type="ECO:0000313" key="6">
    <source>
        <dbReference type="EMBL" id="OQX90340.1"/>
    </source>
</evidence>
<sequence>MGRFRFLQHTADGLVEVVADDERDLLSTSAKAMFALMVNIADIERNVSRDICAEGGDLQELLMNFIKELIFLYSIKNELYSDFNIEMIEKENKIIVNAVCYGESIDPEKHTLGGEVKMLTYHNYKVERMKDGRLKAILLFDM</sequence>
<dbReference type="Proteomes" id="UP000192611">
    <property type="component" value="Unassembled WGS sequence"/>
</dbReference>
<accession>A0A1W9S220</accession>
<dbReference type="InterPro" id="IPR023572">
    <property type="entry name" value="Archease_dom"/>
</dbReference>
<keyword evidence="2" id="KW-0819">tRNA processing</keyword>
<dbReference type="Pfam" id="PF01951">
    <property type="entry name" value="Archease"/>
    <property type="match status" value="1"/>
</dbReference>
<protein>
    <recommendedName>
        <fullName evidence="5">Archease domain-containing protein</fullName>
    </recommendedName>
</protein>
<keyword evidence="3" id="KW-0479">Metal-binding</keyword>
<name>A0A1W9S220_9BACT</name>
<dbReference type="PANTHER" id="PTHR12682">
    <property type="entry name" value="ARCHEASE"/>
    <property type="match status" value="1"/>
</dbReference>
<evidence type="ECO:0000256" key="3">
    <source>
        <dbReference type="ARBA" id="ARBA00022723"/>
    </source>
</evidence>
<proteinExistence type="inferred from homology"/>
<dbReference type="GO" id="GO:0046872">
    <property type="term" value="F:metal ion binding"/>
    <property type="evidence" value="ECO:0007669"/>
    <property type="project" value="UniProtKB-KW"/>
</dbReference>
<dbReference type="InterPro" id="IPR036820">
    <property type="entry name" value="Archease_dom_sf"/>
</dbReference>
<evidence type="ECO:0000259" key="5">
    <source>
        <dbReference type="Pfam" id="PF01951"/>
    </source>
</evidence>
<evidence type="ECO:0000256" key="2">
    <source>
        <dbReference type="ARBA" id="ARBA00022694"/>
    </source>
</evidence>
<dbReference type="GO" id="GO:0008033">
    <property type="term" value="P:tRNA processing"/>
    <property type="evidence" value="ECO:0007669"/>
    <property type="project" value="UniProtKB-KW"/>
</dbReference>
<dbReference type="InterPro" id="IPR002804">
    <property type="entry name" value="Archease"/>
</dbReference>